<dbReference type="AlphaFoldDB" id="A0A413FN08"/>
<organism evidence="1 2">
    <name type="scientific">Weissella confusa</name>
    <name type="common">Lactobacillus confusus</name>
    <dbReference type="NCBI Taxonomy" id="1583"/>
    <lineage>
        <taxon>Bacteria</taxon>
        <taxon>Bacillati</taxon>
        <taxon>Bacillota</taxon>
        <taxon>Bacilli</taxon>
        <taxon>Lactobacillales</taxon>
        <taxon>Lactobacillaceae</taxon>
        <taxon>Weissella</taxon>
    </lineage>
</organism>
<evidence type="ECO:0000313" key="1">
    <source>
        <dbReference type="EMBL" id="MBC6498791.1"/>
    </source>
</evidence>
<dbReference type="RefSeq" id="WP_118704525.1">
    <property type="nucleotide sequence ID" value="NZ_CABJBN010000011.1"/>
</dbReference>
<dbReference type="Proteomes" id="UP000650485">
    <property type="component" value="Unassembled WGS sequence"/>
</dbReference>
<reference evidence="1" key="1">
    <citation type="submission" date="2020-08" db="EMBL/GenBank/DDBJ databases">
        <title>Complete genome sequence of Weissella confusa strain FS54 provides insights into metabolic potential.</title>
        <authorList>
            <person name="Fhoula I."/>
            <person name="Najjari A."/>
            <person name="Lekired A."/>
            <person name="Bessrour-Aouam N."/>
            <person name="Jaballah S."/>
            <person name="Klibi N."/>
            <person name="Ouzari H.-I."/>
        </authorList>
    </citation>
    <scope>NUCLEOTIDE SEQUENCE</scope>
    <source>
        <strain evidence="1">FS54</strain>
    </source>
</reference>
<evidence type="ECO:0000313" key="2">
    <source>
        <dbReference type="Proteomes" id="UP000650485"/>
    </source>
</evidence>
<protein>
    <submittedName>
        <fullName evidence="1">Uncharacterized protein</fullName>
    </submittedName>
</protein>
<proteinExistence type="predicted"/>
<name>A0A413FN08_WEICO</name>
<accession>A0A413FN08</accession>
<dbReference type="EMBL" id="JACSZT010000007">
    <property type="protein sequence ID" value="MBC6498791.1"/>
    <property type="molecule type" value="Genomic_DNA"/>
</dbReference>
<gene>
    <name evidence="1" type="ORF">H7R52_08885</name>
</gene>
<comment type="caution">
    <text evidence="1">The sequence shown here is derived from an EMBL/GenBank/DDBJ whole genome shotgun (WGS) entry which is preliminary data.</text>
</comment>
<sequence>MSNEYLLNVLTGANMLPRYNELLALKNESFNPYFLEMATDGAFELTKSIGAQMTLEAVKNNGDTAKIFDANERFKNAMTAVKTALDDLAWLANEQYAAS</sequence>